<dbReference type="InterPro" id="IPR036390">
    <property type="entry name" value="WH_DNA-bd_sf"/>
</dbReference>
<dbReference type="NCBIfam" id="TIGR02325">
    <property type="entry name" value="C_P_lyase_phnF"/>
    <property type="match status" value="1"/>
</dbReference>
<dbReference type="PANTHER" id="PTHR44846">
    <property type="entry name" value="MANNOSYL-D-GLYCERATE TRANSPORT/METABOLISM SYSTEM REPRESSOR MNGR-RELATED"/>
    <property type="match status" value="1"/>
</dbReference>
<dbReference type="InterPro" id="IPR000524">
    <property type="entry name" value="Tscrpt_reg_HTH_GntR"/>
</dbReference>
<dbReference type="InterPro" id="IPR028978">
    <property type="entry name" value="Chorismate_lyase_/UTRA_dom_sf"/>
</dbReference>
<dbReference type="PROSITE" id="PS50949">
    <property type="entry name" value="HTH_GNTR"/>
    <property type="match status" value="1"/>
</dbReference>
<evidence type="ECO:0000256" key="3">
    <source>
        <dbReference type="ARBA" id="ARBA00023163"/>
    </source>
</evidence>
<dbReference type="SMART" id="SM00345">
    <property type="entry name" value="HTH_GNTR"/>
    <property type="match status" value="1"/>
</dbReference>
<reference evidence="5 6" key="1">
    <citation type="submission" date="2024-04" db="EMBL/GenBank/DDBJ databases">
        <title>Novel species of the genus Ideonella isolated from streams.</title>
        <authorList>
            <person name="Lu H."/>
        </authorList>
    </citation>
    <scope>NUCLEOTIDE SEQUENCE [LARGE SCALE GENOMIC DNA]</scope>
    <source>
        <strain evidence="5 6">LYT19W</strain>
    </source>
</reference>
<dbReference type="SMART" id="SM00866">
    <property type="entry name" value="UTRA"/>
    <property type="match status" value="1"/>
</dbReference>
<evidence type="ECO:0000256" key="1">
    <source>
        <dbReference type="ARBA" id="ARBA00023015"/>
    </source>
</evidence>
<keyword evidence="3" id="KW-0804">Transcription</keyword>
<keyword evidence="1" id="KW-0805">Transcription regulation</keyword>
<name>A0ABU9C9G0_9BURK</name>
<evidence type="ECO:0000259" key="4">
    <source>
        <dbReference type="PROSITE" id="PS50949"/>
    </source>
</evidence>
<evidence type="ECO:0000313" key="6">
    <source>
        <dbReference type="Proteomes" id="UP001379945"/>
    </source>
</evidence>
<dbReference type="Proteomes" id="UP001379945">
    <property type="component" value="Unassembled WGS sequence"/>
</dbReference>
<gene>
    <name evidence="5" type="primary">phnF</name>
    <name evidence="5" type="ORF">AACH00_15960</name>
</gene>
<dbReference type="Pfam" id="PF07702">
    <property type="entry name" value="UTRA"/>
    <property type="match status" value="1"/>
</dbReference>
<dbReference type="RefSeq" id="WP_341400158.1">
    <property type="nucleotide sequence ID" value="NZ_JBBUTI010000011.1"/>
</dbReference>
<dbReference type="CDD" id="cd07377">
    <property type="entry name" value="WHTH_GntR"/>
    <property type="match status" value="1"/>
</dbReference>
<dbReference type="PRINTS" id="PR00035">
    <property type="entry name" value="HTHGNTR"/>
</dbReference>
<dbReference type="SUPFAM" id="SSF46785">
    <property type="entry name" value="Winged helix' DNA-binding domain"/>
    <property type="match status" value="1"/>
</dbReference>
<comment type="caution">
    <text evidence="5">The sequence shown here is derived from an EMBL/GenBank/DDBJ whole genome shotgun (WGS) entry which is preliminary data.</text>
</comment>
<proteinExistence type="predicted"/>
<dbReference type="Pfam" id="PF00392">
    <property type="entry name" value="GntR"/>
    <property type="match status" value="1"/>
</dbReference>
<keyword evidence="2" id="KW-0238">DNA-binding</keyword>
<evidence type="ECO:0000313" key="5">
    <source>
        <dbReference type="EMBL" id="MEK8047855.1"/>
    </source>
</evidence>
<dbReference type="SUPFAM" id="SSF64288">
    <property type="entry name" value="Chorismate lyase-like"/>
    <property type="match status" value="1"/>
</dbReference>
<feature type="domain" description="HTH gntR-type" evidence="4">
    <location>
        <begin position="19"/>
        <end position="87"/>
    </location>
</feature>
<dbReference type="Gene3D" id="3.40.1410.10">
    <property type="entry name" value="Chorismate lyase-like"/>
    <property type="match status" value="1"/>
</dbReference>
<keyword evidence="6" id="KW-1185">Reference proteome</keyword>
<accession>A0ABU9C9G0</accession>
<dbReference type="InterPro" id="IPR012702">
    <property type="entry name" value="CP_lyase_PhnF"/>
</dbReference>
<dbReference type="Gene3D" id="1.10.10.10">
    <property type="entry name" value="Winged helix-like DNA-binding domain superfamily/Winged helix DNA-binding domain"/>
    <property type="match status" value="1"/>
</dbReference>
<sequence length="255" mass="27524">MNPITEDSAAQALTQAPAPRRWEAIASELRNDIVEGLLAPGARLPNETELAQRFGVHRHTLRQAMQSLVREGFVQVRHGSGTYVRELVLDYALRRRTRLTQNLAEAGESASRELLGAEEALAGEWAAPLRVSPRSRVLLLRTRARVRGRVVGVTESAFPLPRFAGLAEAFAQHGTVTAALAALGVPDYTRARSVIAARLPTQAEADALARPLTQPLLVVNYTNCDLQGVPVQAASTLFAADAVQLTVGPDDWDAA</sequence>
<protein>
    <submittedName>
        <fullName evidence="5">Phosphonate metabolism transcriptional regulator PhnF</fullName>
    </submittedName>
</protein>
<dbReference type="PANTHER" id="PTHR44846:SF1">
    <property type="entry name" value="MANNOSYL-D-GLYCERATE TRANSPORT_METABOLISM SYSTEM REPRESSOR MNGR-RELATED"/>
    <property type="match status" value="1"/>
</dbReference>
<evidence type="ECO:0000256" key="2">
    <source>
        <dbReference type="ARBA" id="ARBA00023125"/>
    </source>
</evidence>
<organism evidence="5 6">
    <name type="scientific">Ideonella margarita</name>
    <dbReference type="NCBI Taxonomy" id="2984191"/>
    <lineage>
        <taxon>Bacteria</taxon>
        <taxon>Pseudomonadati</taxon>
        <taxon>Pseudomonadota</taxon>
        <taxon>Betaproteobacteria</taxon>
        <taxon>Burkholderiales</taxon>
        <taxon>Sphaerotilaceae</taxon>
        <taxon>Ideonella</taxon>
    </lineage>
</organism>
<dbReference type="EMBL" id="JBBUTI010000011">
    <property type="protein sequence ID" value="MEK8047855.1"/>
    <property type="molecule type" value="Genomic_DNA"/>
</dbReference>
<dbReference type="InterPro" id="IPR011663">
    <property type="entry name" value="UTRA"/>
</dbReference>
<dbReference type="InterPro" id="IPR036388">
    <property type="entry name" value="WH-like_DNA-bd_sf"/>
</dbReference>
<dbReference type="InterPro" id="IPR050679">
    <property type="entry name" value="Bact_HTH_transcr_reg"/>
</dbReference>